<protein>
    <submittedName>
        <fullName evidence="1">Phosphopantetheine attachment site</fullName>
    </submittedName>
</protein>
<sequence length="228" mass="25660">MNTHSQIRRLSGFWTKFYTSPELEVKQSIQSIDPMIDKALLLRSIPAPLEPSHLPLKLLHGFLTELLQYLPDDSKSRSEGEVAVFVKSTSELAKKSYTAFSDFLIDDAQPALRTTQPDKYISHRGLREYVKNFRLPVENNSTPKVAIALPNGPFLEATCIATTTYYTSAPINPAVGPEQFQADIRQSKSSFILTTPDYCDKLELGAWTTFSKVNVIFVNWDGRDNISL</sequence>
<reference evidence="1" key="1">
    <citation type="submission" date="2020-03" db="EMBL/GenBank/DDBJ databases">
        <title>Site-based positive gene gene selection in Geosmithia morbida across the United States reveals a broad range of putative effectors and factors for local host and environmental adapation.</title>
        <authorList>
            <person name="Onufrak A."/>
            <person name="Murdoch R.W."/>
            <person name="Gazis R."/>
            <person name="Huff M."/>
            <person name="Staton M."/>
            <person name="Klingeman W."/>
            <person name="Hadziabdic D."/>
        </authorList>
    </citation>
    <scope>NUCLEOTIDE SEQUENCE</scope>
    <source>
        <strain evidence="1">1262</strain>
    </source>
</reference>
<dbReference type="Proteomes" id="UP000749293">
    <property type="component" value="Unassembled WGS sequence"/>
</dbReference>
<evidence type="ECO:0000313" key="2">
    <source>
        <dbReference type="Proteomes" id="UP000749293"/>
    </source>
</evidence>
<dbReference type="EMBL" id="JAANYQ010000003">
    <property type="protein sequence ID" value="KAF4125328.1"/>
    <property type="molecule type" value="Genomic_DNA"/>
</dbReference>
<gene>
    <name evidence="1" type="ORF">GMORB2_4168</name>
</gene>
<dbReference type="RefSeq" id="XP_035323980.1">
    <property type="nucleotide sequence ID" value="XM_035466143.1"/>
</dbReference>
<proteinExistence type="predicted"/>
<accession>A0A9P5D2Q1</accession>
<dbReference type="OrthoDB" id="3633556at2759"/>
<evidence type="ECO:0000313" key="1">
    <source>
        <dbReference type="EMBL" id="KAF4125328.1"/>
    </source>
</evidence>
<comment type="caution">
    <text evidence="1">The sequence shown here is derived from an EMBL/GenBank/DDBJ whole genome shotgun (WGS) entry which is preliminary data.</text>
</comment>
<dbReference type="AlphaFoldDB" id="A0A9P5D2Q1"/>
<name>A0A9P5D2Q1_9HYPO</name>
<dbReference type="GeneID" id="55970396"/>
<organism evidence="1 2">
    <name type="scientific">Geosmithia morbida</name>
    <dbReference type="NCBI Taxonomy" id="1094350"/>
    <lineage>
        <taxon>Eukaryota</taxon>
        <taxon>Fungi</taxon>
        <taxon>Dikarya</taxon>
        <taxon>Ascomycota</taxon>
        <taxon>Pezizomycotina</taxon>
        <taxon>Sordariomycetes</taxon>
        <taxon>Hypocreomycetidae</taxon>
        <taxon>Hypocreales</taxon>
        <taxon>Bionectriaceae</taxon>
        <taxon>Geosmithia</taxon>
    </lineage>
</organism>
<keyword evidence="2" id="KW-1185">Reference proteome</keyword>